<evidence type="ECO:0000256" key="12">
    <source>
        <dbReference type="ARBA" id="ARBA00023136"/>
    </source>
</evidence>
<keyword evidence="7 13" id="KW-0812">Transmembrane</keyword>
<keyword evidence="12 13" id="KW-0472">Membrane</keyword>
<keyword evidence="16" id="KW-1185">Reference proteome</keyword>
<name>A0A9D4TG34_CHLVU</name>
<evidence type="ECO:0000256" key="3">
    <source>
        <dbReference type="ARBA" id="ARBA00007931"/>
    </source>
</evidence>
<keyword evidence="4" id="KW-0150">Chloroplast</keyword>
<evidence type="ECO:0000256" key="8">
    <source>
        <dbReference type="ARBA" id="ARBA00022801"/>
    </source>
</evidence>
<reference evidence="15" key="2">
    <citation type="submission" date="2020-11" db="EMBL/GenBank/DDBJ databases">
        <authorList>
            <person name="Cecchin M."/>
            <person name="Marcolungo L."/>
            <person name="Rossato M."/>
            <person name="Girolomoni L."/>
            <person name="Cosentino E."/>
            <person name="Cuine S."/>
            <person name="Li-Beisson Y."/>
            <person name="Delledonne M."/>
            <person name="Ballottari M."/>
        </authorList>
    </citation>
    <scope>NUCLEOTIDE SEQUENCE</scope>
    <source>
        <strain evidence="15">211/11P</strain>
        <tissue evidence="15">Whole cell</tissue>
    </source>
</reference>
<keyword evidence="6" id="KW-0645">Protease</keyword>
<sequence length="376" mass="39004">MRDTVFSFDSFFVQSVENYNADGVLFKGNLRGDPAAAYAKLSARLKEQLGERYKLYLLEDQEEKPVAVVLPVDAVKTRVAPGTEAGLALLFGATSIATTLNINGAELFNAALLTVGWEPEAAAAALPGTLAFLAIMATHEAGHWVAAKRQGLELAPPLLIPAGLGLLGSFGAITRIKSFVPDRTALANVAAAGPLASSALAAVIMLVGAGLTAQGVGGVELDVASFRESLLAGLLGNAMFGEQLFQSDAVSTNPLFVAGWAGLIINAINMLPVGELDGGRVFLSLCGRRAASRMGAVALLLLGLSGFTNSLALFWLLLVLTLQRGPITPCDNELSPIAGGTKAAAIAALVLPLLVLLPFPFDLSFTNGLPDLPPTF</sequence>
<dbReference type="InterPro" id="IPR044838">
    <property type="entry name" value="EGY1-like"/>
</dbReference>
<keyword evidence="10 13" id="KW-1133">Transmembrane helix</keyword>
<dbReference type="InterPro" id="IPR008915">
    <property type="entry name" value="Peptidase_M50"/>
</dbReference>
<evidence type="ECO:0000259" key="14">
    <source>
        <dbReference type="Pfam" id="PF02163"/>
    </source>
</evidence>
<comment type="similarity">
    <text evidence="3">Belongs to the peptidase M50B family.</text>
</comment>
<comment type="caution">
    <text evidence="15">The sequence shown here is derived from an EMBL/GenBank/DDBJ whole genome shotgun (WGS) entry which is preliminary data.</text>
</comment>
<dbReference type="OrthoDB" id="5738at2759"/>
<evidence type="ECO:0000256" key="1">
    <source>
        <dbReference type="ARBA" id="ARBA00004141"/>
    </source>
</evidence>
<dbReference type="EMBL" id="SIDB01000012">
    <property type="protein sequence ID" value="KAI3424741.1"/>
    <property type="molecule type" value="Genomic_DNA"/>
</dbReference>
<gene>
    <name evidence="15" type="ORF">D9Q98_008130</name>
</gene>
<dbReference type="Pfam" id="PF02163">
    <property type="entry name" value="Peptidase_M50"/>
    <property type="match status" value="1"/>
</dbReference>
<keyword evidence="11" id="KW-0482">Metalloprotease</keyword>
<feature type="transmembrane region" description="Helical" evidence="13">
    <location>
        <begin position="154"/>
        <end position="173"/>
    </location>
</feature>
<feature type="transmembrane region" description="Helical" evidence="13">
    <location>
        <begin position="185"/>
        <end position="211"/>
    </location>
</feature>
<dbReference type="GO" id="GO:0016020">
    <property type="term" value="C:membrane"/>
    <property type="evidence" value="ECO:0007669"/>
    <property type="project" value="UniProtKB-SubCell"/>
</dbReference>
<evidence type="ECO:0000313" key="15">
    <source>
        <dbReference type="EMBL" id="KAI3424741.1"/>
    </source>
</evidence>
<evidence type="ECO:0000256" key="10">
    <source>
        <dbReference type="ARBA" id="ARBA00022989"/>
    </source>
</evidence>
<keyword evidence="9" id="KW-0809">Transit peptide</keyword>
<feature type="transmembrane region" description="Helical" evidence="13">
    <location>
        <begin position="337"/>
        <end position="357"/>
    </location>
</feature>
<evidence type="ECO:0000256" key="11">
    <source>
        <dbReference type="ARBA" id="ARBA00023049"/>
    </source>
</evidence>
<dbReference type="PANTHER" id="PTHR31412:SF5">
    <property type="entry name" value="ZINC METALLOPROTEASE EGY2, CHLOROPLASTIC-RELATED"/>
    <property type="match status" value="1"/>
</dbReference>
<dbReference type="PANTHER" id="PTHR31412">
    <property type="entry name" value="ZINC METALLOPROTEASE EGY1"/>
    <property type="match status" value="1"/>
</dbReference>
<evidence type="ECO:0000256" key="5">
    <source>
        <dbReference type="ARBA" id="ARBA00022640"/>
    </source>
</evidence>
<proteinExistence type="inferred from homology"/>
<keyword evidence="5" id="KW-0934">Plastid</keyword>
<evidence type="ECO:0000256" key="7">
    <source>
        <dbReference type="ARBA" id="ARBA00022692"/>
    </source>
</evidence>
<accession>A0A9D4TG34</accession>
<organism evidence="15 16">
    <name type="scientific">Chlorella vulgaris</name>
    <name type="common">Green alga</name>
    <dbReference type="NCBI Taxonomy" id="3077"/>
    <lineage>
        <taxon>Eukaryota</taxon>
        <taxon>Viridiplantae</taxon>
        <taxon>Chlorophyta</taxon>
        <taxon>core chlorophytes</taxon>
        <taxon>Trebouxiophyceae</taxon>
        <taxon>Chlorellales</taxon>
        <taxon>Chlorellaceae</taxon>
        <taxon>Chlorella clade</taxon>
        <taxon>Chlorella</taxon>
    </lineage>
</organism>
<evidence type="ECO:0000256" key="6">
    <source>
        <dbReference type="ARBA" id="ARBA00022670"/>
    </source>
</evidence>
<protein>
    <recommendedName>
        <fullName evidence="14">Peptidase M50 domain-containing protein</fullName>
    </recommendedName>
</protein>
<dbReference type="GO" id="GO:0008237">
    <property type="term" value="F:metallopeptidase activity"/>
    <property type="evidence" value="ECO:0007669"/>
    <property type="project" value="UniProtKB-KW"/>
</dbReference>
<evidence type="ECO:0000256" key="13">
    <source>
        <dbReference type="SAM" id="Phobius"/>
    </source>
</evidence>
<feature type="domain" description="Peptidase M50" evidence="14">
    <location>
        <begin position="129"/>
        <end position="292"/>
    </location>
</feature>
<reference evidence="15" key="1">
    <citation type="journal article" date="2019" name="Plant J.">
        <title>Chlorella vulgaris genome assembly and annotation reveals the molecular basis for metabolic acclimation to high light conditions.</title>
        <authorList>
            <person name="Cecchin M."/>
            <person name="Marcolungo L."/>
            <person name="Rossato M."/>
            <person name="Girolomoni L."/>
            <person name="Cosentino E."/>
            <person name="Cuine S."/>
            <person name="Li-Beisson Y."/>
            <person name="Delledonne M."/>
            <person name="Ballottari M."/>
        </authorList>
    </citation>
    <scope>NUCLEOTIDE SEQUENCE</scope>
    <source>
        <strain evidence="15">211/11P</strain>
    </source>
</reference>
<feature type="transmembrane region" description="Helical" evidence="13">
    <location>
        <begin position="294"/>
        <end position="317"/>
    </location>
</feature>
<comment type="subcellular location">
    <subcellularLocation>
        <location evidence="1">Membrane</location>
        <topology evidence="1">Multi-pass membrane protein</topology>
    </subcellularLocation>
    <subcellularLocation>
        <location evidence="2">Plastid</location>
        <location evidence="2">Chloroplast</location>
    </subcellularLocation>
</comment>
<evidence type="ECO:0000256" key="2">
    <source>
        <dbReference type="ARBA" id="ARBA00004229"/>
    </source>
</evidence>
<evidence type="ECO:0000256" key="9">
    <source>
        <dbReference type="ARBA" id="ARBA00022946"/>
    </source>
</evidence>
<dbReference type="Proteomes" id="UP001055712">
    <property type="component" value="Unassembled WGS sequence"/>
</dbReference>
<keyword evidence="8" id="KW-0378">Hydrolase</keyword>
<evidence type="ECO:0000313" key="16">
    <source>
        <dbReference type="Proteomes" id="UP001055712"/>
    </source>
</evidence>
<dbReference type="GO" id="GO:0006508">
    <property type="term" value="P:proteolysis"/>
    <property type="evidence" value="ECO:0007669"/>
    <property type="project" value="UniProtKB-KW"/>
</dbReference>
<evidence type="ECO:0000256" key="4">
    <source>
        <dbReference type="ARBA" id="ARBA00022528"/>
    </source>
</evidence>
<dbReference type="CDD" id="cd06160">
    <property type="entry name" value="S2P-M50_like_2"/>
    <property type="match status" value="1"/>
</dbReference>
<dbReference type="GO" id="GO:0009507">
    <property type="term" value="C:chloroplast"/>
    <property type="evidence" value="ECO:0007669"/>
    <property type="project" value="UniProtKB-SubCell"/>
</dbReference>
<dbReference type="AlphaFoldDB" id="A0A9D4TG34"/>